<reference evidence="3" key="1">
    <citation type="submission" date="2015-07" db="EMBL/GenBank/DDBJ databases">
        <title>Genome sequencing project for genomic taxonomy and phylogenomics of Bacillus-like bacteria.</title>
        <authorList>
            <person name="Liu B."/>
            <person name="Wang J."/>
            <person name="Zhu Y."/>
            <person name="Liu G."/>
            <person name="Chen Q."/>
            <person name="Chen Z."/>
            <person name="Lan J."/>
            <person name="Che J."/>
            <person name="Ge C."/>
            <person name="Shi H."/>
            <person name="Pan Z."/>
            <person name="Liu X."/>
        </authorList>
    </citation>
    <scope>NUCLEOTIDE SEQUENCE [LARGE SCALE GENOMIC DNA]</scope>
    <source>
        <strain evidence="3">FJAT-27997</strain>
    </source>
</reference>
<dbReference type="AlphaFoldDB" id="A0A0K9G8S7"/>
<evidence type="ECO:0000259" key="1">
    <source>
        <dbReference type="Pfam" id="PF00310"/>
    </source>
</evidence>
<feature type="domain" description="Glutamine amidotransferase type-2" evidence="1">
    <location>
        <begin position="1"/>
        <end position="53"/>
    </location>
</feature>
<protein>
    <recommendedName>
        <fullName evidence="1">Glutamine amidotransferase type-2 domain-containing protein</fullName>
    </recommendedName>
</protein>
<proteinExistence type="predicted"/>
<comment type="caution">
    <text evidence="2">The sequence shown here is derived from an EMBL/GenBank/DDBJ whole genome shotgun (WGS) entry which is preliminary data.</text>
</comment>
<organism evidence="2 3">
    <name type="scientific">Peribacillus loiseleuriae</name>
    <dbReference type="NCBI Taxonomy" id="1679170"/>
    <lineage>
        <taxon>Bacteria</taxon>
        <taxon>Bacillati</taxon>
        <taxon>Bacillota</taxon>
        <taxon>Bacilli</taxon>
        <taxon>Bacillales</taxon>
        <taxon>Bacillaceae</taxon>
        <taxon>Peribacillus</taxon>
    </lineage>
</organism>
<dbReference type="Pfam" id="PF00310">
    <property type="entry name" value="GATase_2"/>
    <property type="match status" value="1"/>
</dbReference>
<dbReference type="InterPro" id="IPR017932">
    <property type="entry name" value="GATase_2_dom"/>
</dbReference>
<accession>A0A0K9G8S7</accession>
<dbReference type="STRING" id="1679170.AC625_24595"/>
<sequence length="73" mass="8223">MLCQLKHRRSQAGDLNTGDGVGILAEIPHLFFKKACSQVSIKDSRSNRYHIASENLTYIKGGLNEKNRSNYKT</sequence>
<dbReference type="InterPro" id="IPR029055">
    <property type="entry name" value="Ntn_hydrolases_N"/>
</dbReference>
<dbReference type="EMBL" id="LFZW01000002">
    <property type="protein sequence ID" value="KMY42821.1"/>
    <property type="molecule type" value="Genomic_DNA"/>
</dbReference>
<evidence type="ECO:0000313" key="3">
    <source>
        <dbReference type="Proteomes" id="UP000037146"/>
    </source>
</evidence>
<evidence type="ECO:0000313" key="2">
    <source>
        <dbReference type="EMBL" id="KMY42821.1"/>
    </source>
</evidence>
<gene>
    <name evidence="2" type="ORF">AC625_24595</name>
</gene>
<dbReference type="Proteomes" id="UP000037146">
    <property type="component" value="Unassembled WGS sequence"/>
</dbReference>
<keyword evidence="3" id="KW-1185">Reference proteome</keyword>
<dbReference type="SUPFAM" id="SSF56235">
    <property type="entry name" value="N-terminal nucleophile aminohydrolases (Ntn hydrolases)"/>
    <property type="match status" value="1"/>
</dbReference>
<dbReference type="Gene3D" id="3.60.20.10">
    <property type="entry name" value="Glutamine Phosphoribosylpyrophosphate, subunit 1, domain 1"/>
    <property type="match status" value="1"/>
</dbReference>
<name>A0A0K9G8S7_9BACI</name>